<dbReference type="InterPro" id="IPR050190">
    <property type="entry name" value="UPF0213_domain"/>
</dbReference>
<organism evidence="3 4">
    <name type="scientific">Sphingobacterium mizutaii NBRC 14946 = DSM 11724</name>
    <dbReference type="NCBI Taxonomy" id="1220576"/>
    <lineage>
        <taxon>Bacteria</taxon>
        <taxon>Pseudomonadati</taxon>
        <taxon>Bacteroidota</taxon>
        <taxon>Sphingobacteriia</taxon>
        <taxon>Sphingobacteriales</taxon>
        <taxon>Sphingobacteriaceae</taxon>
        <taxon>Sphingobacterium</taxon>
    </lineage>
</organism>
<accession>A0ABQ0W9G1</accession>
<evidence type="ECO:0000256" key="1">
    <source>
        <dbReference type="ARBA" id="ARBA00007435"/>
    </source>
</evidence>
<evidence type="ECO:0000313" key="3">
    <source>
        <dbReference type="EMBL" id="GEM68951.1"/>
    </source>
</evidence>
<dbReference type="SMART" id="SM00465">
    <property type="entry name" value="GIYc"/>
    <property type="match status" value="1"/>
</dbReference>
<dbReference type="SUPFAM" id="SSF82771">
    <property type="entry name" value="GIY-YIG endonuclease"/>
    <property type="match status" value="1"/>
</dbReference>
<gene>
    <name evidence="3" type="ORF">SMI01S_25570</name>
</gene>
<reference evidence="3 4" key="1">
    <citation type="submission" date="2019-07" db="EMBL/GenBank/DDBJ databases">
        <title>Whole genome shotgun sequence of Sphingobacterium mizutaii NBRC 14946.</title>
        <authorList>
            <person name="Hosoyama A."/>
            <person name="Uohara A."/>
            <person name="Ohji S."/>
            <person name="Ichikawa N."/>
        </authorList>
    </citation>
    <scope>NUCLEOTIDE SEQUENCE [LARGE SCALE GENOMIC DNA]</scope>
    <source>
        <strain evidence="3 4">NBRC 14946</strain>
    </source>
</reference>
<protein>
    <recommendedName>
        <fullName evidence="2">GIY-YIG domain-containing protein</fullName>
    </recommendedName>
</protein>
<dbReference type="CDD" id="cd10456">
    <property type="entry name" value="GIY-YIG_UPF0213"/>
    <property type="match status" value="1"/>
</dbReference>
<dbReference type="RefSeq" id="WP_093097759.1">
    <property type="nucleotide sequence ID" value="NZ_BJXH01000026.1"/>
</dbReference>
<dbReference type="Proteomes" id="UP000321676">
    <property type="component" value="Unassembled WGS sequence"/>
</dbReference>
<evidence type="ECO:0000259" key="2">
    <source>
        <dbReference type="PROSITE" id="PS50164"/>
    </source>
</evidence>
<dbReference type="PROSITE" id="PS50164">
    <property type="entry name" value="GIY_YIG"/>
    <property type="match status" value="1"/>
</dbReference>
<keyword evidence="4" id="KW-1185">Reference proteome</keyword>
<feature type="domain" description="GIY-YIG" evidence="2">
    <location>
        <begin position="1"/>
        <end position="76"/>
    </location>
</feature>
<comment type="similarity">
    <text evidence="1">Belongs to the UPF0213 family.</text>
</comment>
<dbReference type="Pfam" id="PF01541">
    <property type="entry name" value="GIY-YIG"/>
    <property type="match status" value="1"/>
</dbReference>
<evidence type="ECO:0000313" key="4">
    <source>
        <dbReference type="Proteomes" id="UP000321676"/>
    </source>
</evidence>
<dbReference type="InterPro" id="IPR000305">
    <property type="entry name" value="GIY-YIG_endonuc"/>
</dbReference>
<dbReference type="InterPro" id="IPR035901">
    <property type="entry name" value="GIY-YIG_endonuc_sf"/>
</dbReference>
<proteinExistence type="inferred from homology"/>
<comment type="caution">
    <text evidence="3">The sequence shown here is derived from an EMBL/GenBank/DDBJ whole genome shotgun (WGS) entry which is preliminary data.</text>
</comment>
<dbReference type="PANTHER" id="PTHR34477">
    <property type="entry name" value="UPF0213 PROTEIN YHBQ"/>
    <property type="match status" value="1"/>
</dbReference>
<dbReference type="Gene3D" id="3.40.1440.10">
    <property type="entry name" value="GIY-YIG endonuclease"/>
    <property type="match status" value="1"/>
</dbReference>
<sequence>MTGYMYILLCSDNSYYAGSTKNLGFRLEQHQSGNGANYTKKRLPVELVYFEIFPRIGDAYRREKQVQGWSNKKKMLLIYGCLDELKEAAKCINSTSCENMKRDNPPR</sequence>
<dbReference type="PANTHER" id="PTHR34477:SF1">
    <property type="entry name" value="UPF0213 PROTEIN YHBQ"/>
    <property type="match status" value="1"/>
</dbReference>
<name>A0ABQ0W9G1_9SPHI</name>
<dbReference type="EMBL" id="BJXH01000026">
    <property type="protein sequence ID" value="GEM68951.1"/>
    <property type="molecule type" value="Genomic_DNA"/>
</dbReference>